<feature type="chain" id="PRO_5013567663" description="Right handed beta helix domain-containing protein" evidence="1">
    <location>
        <begin position="25"/>
        <end position="408"/>
    </location>
</feature>
<sequence>MKGPPIITAVAVALFLFLPCFASAATLNVPGTYATIQAAVDASAPSDIIDVAAGTYDEQITIVGAKSSLTFTGAGVGSTIVRPTSVLADGEYDVQIYASGTMFSGFTFDFDDTGSRLGSDFKTGLVIGETGDGVHPEIVIENVNISNCEIIPADSGVGIIIGKDRDVSGLVINGNAITGDPNNDGLASGIYINPTILNDPGGSNITVPVISGNTINGHLDYGIAVESGDFTVSGNTISNTIGAASRHGIRYTDWYDLTHANVTITRNTISAMVNGIDVRSGSGLGSLAGSITENSVSSCTIGFSAGTGANVTVSKNSINGTNTQLVENTSASTLDASNNWLGSADETVVITKLVNPSTIDFTPIVESGVDSDGVTVGFQPNRTLLRVHLLGAQAGVVIRGQEGIALIQ</sequence>
<evidence type="ECO:0008006" key="4">
    <source>
        <dbReference type="Google" id="ProtNLM"/>
    </source>
</evidence>
<gene>
    <name evidence="2" type="ORF">COU01_02690</name>
</gene>
<evidence type="ECO:0000313" key="2">
    <source>
        <dbReference type="EMBL" id="PIR92237.1"/>
    </source>
</evidence>
<proteinExistence type="predicted"/>
<dbReference type="InterPro" id="IPR012334">
    <property type="entry name" value="Pectin_lyas_fold"/>
</dbReference>
<evidence type="ECO:0000256" key="1">
    <source>
        <dbReference type="SAM" id="SignalP"/>
    </source>
</evidence>
<dbReference type="InterPro" id="IPR011050">
    <property type="entry name" value="Pectin_lyase_fold/virulence"/>
</dbReference>
<evidence type="ECO:0000313" key="3">
    <source>
        <dbReference type="Proteomes" id="UP000228510"/>
    </source>
</evidence>
<reference evidence="3" key="1">
    <citation type="submission" date="2017-09" db="EMBL/GenBank/DDBJ databases">
        <title>Depth-based differentiation of microbial function through sediment-hosted aquifers and enrichment of novel symbionts in the deep terrestrial subsurface.</title>
        <authorList>
            <person name="Probst A.J."/>
            <person name="Ladd B."/>
            <person name="Jarett J.K."/>
            <person name="Geller-Mcgrath D.E."/>
            <person name="Sieber C.M.K."/>
            <person name="Emerson J.B."/>
            <person name="Anantharaman K."/>
            <person name="Thomas B.C."/>
            <person name="Malmstrom R."/>
            <person name="Stieglmeier M."/>
            <person name="Klingl A."/>
            <person name="Woyke T."/>
            <person name="Ryan C.M."/>
            <person name="Banfield J.F."/>
        </authorList>
    </citation>
    <scope>NUCLEOTIDE SEQUENCE [LARGE SCALE GENOMIC DNA]</scope>
</reference>
<organism evidence="2 3">
    <name type="scientific">Candidatus Falkowbacteria bacterium CG10_big_fil_rev_8_21_14_0_10_44_15</name>
    <dbReference type="NCBI Taxonomy" id="1974569"/>
    <lineage>
        <taxon>Bacteria</taxon>
        <taxon>Candidatus Falkowiibacteriota</taxon>
    </lineage>
</organism>
<dbReference type="Proteomes" id="UP000228510">
    <property type="component" value="Unassembled WGS sequence"/>
</dbReference>
<comment type="caution">
    <text evidence="2">The sequence shown here is derived from an EMBL/GenBank/DDBJ whole genome shotgun (WGS) entry which is preliminary data.</text>
</comment>
<feature type="signal peptide" evidence="1">
    <location>
        <begin position="1"/>
        <end position="24"/>
    </location>
</feature>
<dbReference type="AlphaFoldDB" id="A0A2H0UZJ6"/>
<keyword evidence="1" id="KW-0732">Signal</keyword>
<name>A0A2H0UZJ6_9BACT</name>
<dbReference type="EMBL" id="PFAT01000034">
    <property type="protein sequence ID" value="PIR92237.1"/>
    <property type="molecule type" value="Genomic_DNA"/>
</dbReference>
<accession>A0A2H0UZJ6</accession>
<protein>
    <recommendedName>
        <fullName evidence="4">Right handed beta helix domain-containing protein</fullName>
    </recommendedName>
</protein>
<dbReference type="SMART" id="SM00710">
    <property type="entry name" value="PbH1"/>
    <property type="match status" value="6"/>
</dbReference>
<dbReference type="InterPro" id="IPR006626">
    <property type="entry name" value="PbH1"/>
</dbReference>
<dbReference type="Gene3D" id="2.160.20.10">
    <property type="entry name" value="Single-stranded right-handed beta-helix, Pectin lyase-like"/>
    <property type="match status" value="1"/>
</dbReference>
<dbReference type="SUPFAM" id="SSF51126">
    <property type="entry name" value="Pectin lyase-like"/>
    <property type="match status" value="1"/>
</dbReference>